<feature type="compositionally biased region" description="Basic residues" evidence="1">
    <location>
        <begin position="196"/>
        <end position="209"/>
    </location>
</feature>
<keyword evidence="3" id="KW-1185">Reference proteome</keyword>
<accession>A0AAD5WQF3</accession>
<feature type="compositionally biased region" description="Low complexity" evidence="1">
    <location>
        <begin position="99"/>
        <end position="113"/>
    </location>
</feature>
<reference evidence="2" key="1">
    <citation type="submission" date="2022-07" db="EMBL/GenBank/DDBJ databases">
        <title>Draft genome sequence of Zalerion maritima ATCC 34329, a (micro)plastics degrading marine fungus.</title>
        <authorList>
            <person name="Paco A."/>
            <person name="Goncalves M.F.M."/>
            <person name="Rocha-Santos T.A.P."/>
            <person name="Alves A."/>
        </authorList>
    </citation>
    <scope>NUCLEOTIDE SEQUENCE</scope>
    <source>
        <strain evidence="2">ATCC 34329</strain>
    </source>
</reference>
<comment type="caution">
    <text evidence="2">The sequence shown here is derived from an EMBL/GenBank/DDBJ whole genome shotgun (WGS) entry which is preliminary data.</text>
</comment>
<feature type="region of interest" description="Disordered" evidence="1">
    <location>
        <begin position="1"/>
        <end position="310"/>
    </location>
</feature>
<dbReference type="Proteomes" id="UP001201980">
    <property type="component" value="Unassembled WGS sequence"/>
</dbReference>
<gene>
    <name evidence="2" type="ORF">MKZ38_003025</name>
</gene>
<evidence type="ECO:0000313" key="3">
    <source>
        <dbReference type="Proteomes" id="UP001201980"/>
    </source>
</evidence>
<evidence type="ECO:0000256" key="1">
    <source>
        <dbReference type="SAM" id="MobiDB-lite"/>
    </source>
</evidence>
<evidence type="ECO:0000313" key="2">
    <source>
        <dbReference type="EMBL" id="KAJ2899468.1"/>
    </source>
</evidence>
<protein>
    <submittedName>
        <fullName evidence="2">Uncharacterized protein</fullName>
    </submittedName>
</protein>
<dbReference type="AlphaFoldDB" id="A0AAD5WQF3"/>
<dbReference type="EMBL" id="JAKWBI020000196">
    <property type="protein sequence ID" value="KAJ2899468.1"/>
    <property type="molecule type" value="Genomic_DNA"/>
</dbReference>
<sequence>MGCGGSKEARNDDPPAEPIRLTGRRKRGQTACQGPASMSDKTSRGLVESSSYDEKDRGRSRSPVPDEPPSTCIAQLCGHIIEGENPSIRRQNSSKSHRSTGLSRSTSRGRSLSVGSKGTEAPRARPGFSRMTSGYRKAGQHGRSDSQVRREQEALEEQKLYIYTGPPLQGKRRPGQVPPGAMVGSEVSSMVTSMGPRKKRVSANKRRSSRMSSGPLIFSLDPPEQQSTSLKDKRISRGFRHPGESAAAPAPKEPLQPPPGSLKDHSGRKGKRKSLMLRTGPRRRVTANHDSQPPPADNTMFFYCAGDGYD</sequence>
<proteinExistence type="predicted"/>
<organism evidence="2 3">
    <name type="scientific">Zalerion maritima</name>
    <dbReference type="NCBI Taxonomy" id="339359"/>
    <lineage>
        <taxon>Eukaryota</taxon>
        <taxon>Fungi</taxon>
        <taxon>Dikarya</taxon>
        <taxon>Ascomycota</taxon>
        <taxon>Pezizomycotina</taxon>
        <taxon>Sordariomycetes</taxon>
        <taxon>Lulworthiomycetidae</taxon>
        <taxon>Lulworthiales</taxon>
        <taxon>Lulworthiaceae</taxon>
        <taxon>Zalerion</taxon>
    </lineage>
</organism>
<feature type="compositionally biased region" description="Pro residues" evidence="1">
    <location>
        <begin position="251"/>
        <end position="260"/>
    </location>
</feature>
<feature type="compositionally biased region" description="Basic and acidic residues" evidence="1">
    <location>
        <begin position="142"/>
        <end position="159"/>
    </location>
</feature>
<feature type="compositionally biased region" description="Basic residues" evidence="1">
    <location>
        <begin position="268"/>
        <end position="286"/>
    </location>
</feature>
<name>A0AAD5WQF3_9PEZI</name>